<dbReference type="Gene3D" id="3.30.9.10">
    <property type="entry name" value="D-Amino Acid Oxidase, subunit A, domain 2"/>
    <property type="match status" value="1"/>
</dbReference>
<gene>
    <name evidence="2" type="ORF">KSX_96300</name>
</gene>
<dbReference type="InterPro" id="IPR036188">
    <property type="entry name" value="FAD/NAD-bd_sf"/>
</dbReference>
<dbReference type="GO" id="GO:0071949">
    <property type="term" value="F:FAD binding"/>
    <property type="evidence" value="ECO:0007669"/>
    <property type="project" value="InterPro"/>
</dbReference>
<evidence type="ECO:0000313" key="3">
    <source>
        <dbReference type="Proteomes" id="UP000612362"/>
    </source>
</evidence>
<dbReference type="RefSeq" id="WP_220200380.1">
    <property type="nucleotide sequence ID" value="NZ_BNJF01000013.1"/>
</dbReference>
<dbReference type="InterPro" id="IPR051704">
    <property type="entry name" value="FAD_aromatic-hydroxylase"/>
</dbReference>
<sequence>MTQSYSSPLRVLISGASIAGLTLAYWLKRHRFNVTVVELAQGPRMGGSPIDVRGQALDVAEWMGILPQIQAAQIGTDGMTFVNASGEPVAQMDPNQFDEKVGEDVELRRDVLVNLLYDVTKENVEFLFQNTIQTLTQDAQGVDVTFADGQARRFDLIIGADGLHSAVRRLTFGEEARFVHHLGLYVALLEVDGEVSGQKNRVTFYRSPAGRTAGLSRYPDQDYAMFIFRAPRLSYDYHSVEEKKQLLIDAFADEAGWEVPNLLSAVKAAHDLYFDEVSQVRMPTWSQGRVALLGDAAHCAAFLSGMGSTLAMVGASVLADELASSRGDYQHAFAQYEKILRPIVEPTQARVPEAATMFVFSEE</sequence>
<feature type="domain" description="FAD-binding" evidence="1">
    <location>
        <begin position="10"/>
        <end position="325"/>
    </location>
</feature>
<dbReference type="EMBL" id="BNJF01000013">
    <property type="protein sequence ID" value="GHO51467.1"/>
    <property type="molecule type" value="Genomic_DNA"/>
</dbReference>
<dbReference type="Proteomes" id="UP000612362">
    <property type="component" value="Unassembled WGS sequence"/>
</dbReference>
<organism evidence="2 3">
    <name type="scientific">Ktedonospora formicarum</name>
    <dbReference type="NCBI Taxonomy" id="2778364"/>
    <lineage>
        <taxon>Bacteria</taxon>
        <taxon>Bacillati</taxon>
        <taxon>Chloroflexota</taxon>
        <taxon>Ktedonobacteria</taxon>
        <taxon>Ktedonobacterales</taxon>
        <taxon>Ktedonobacteraceae</taxon>
        <taxon>Ktedonospora</taxon>
    </lineage>
</organism>
<proteinExistence type="predicted"/>
<keyword evidence="3" id="KW-1185">Reference proteome</keyword>
<evidence type="ECO:0000313" key="2">
    <source>
        <dbReference type="EMBL" id="GHO51467.1"/>
    </source>
</evidence>
<evidence type="ECO:0000259" key="1">
    <source>
        <dbReference type="Pfam" id="PF01494"/>
    </source>
</evidence>
<dbReference type="AlphaFoldDB" id="A0A8J3I6W4"/>
<dbReference type="PANTHER" id="PTHR46865:SF2">
    <property type="entry name" value="MONOOXYGENASE"/>
    <property type="match status" value="1"/>
</dbReference>
<accession>A0A8J3I6W4</accession>
<dbReference type="Pfam" id="PF01494">
    <property type="entry name" value="FAD_binding_3"/>
    <property type="match status" value="1"/>
</dbReference>
<dbReference type="PANTHER" id="PTHR46865">
    <property type="entry name" value="OXIDOREDUCTASE-RELATED"/>
    <property type="match status" value="1"/>
</dbReference>
<reference evidence="2" key="1">
    <citation type="submission" date="2020-10" db="EMBL/GenBank/DDBJ databases">
        <title>Taxonomic study of unclassified bacteria belonging to the class Ktedonobacteria.</title>
        <authorList>
            <person name="Yabe S."/>
            <person name="Wang C.M."/>
            <person name="Zheng Y."/>
            <person name="Sakai Y."/>
            <person name="Cavaletti L."/>
            <person name="Monciardini P."/>
            <person name="Donadio S."/>
        </authorList>
    </citation>
    <scope>NUCLEOTIDE SEQUENCE</scope>
    <source>
        <strain evidence="2">SOSP1-1</strain>
    </source>
</reference>
<dbReference type="InterPro" id="IPR002938">
    <property type="entry name" value="FAD-bd"/>
</dbReference>
<comment type="caution">
    <text evidence="2">The sequence shown here is derived from an EMBL/GenBank/DDBJ whole genome shotgun (WGS) entry which is preliminary data.</text>
</comment>
<dbReference type="SUPFAM" id="SSF51905">
    <property type="entry name" value="FAD/NAD(P)-binding domain"/>
    <property type="match status" value="1"/>
</dbReference>
<name>A0A8J3I6W4_9CHLR</name>
<protein>
    <submittedName>
        <fullName evidence="2">Oxidoreductase</fullName>
    </submittedName>
</protein>
<dbReference type="PRINTS" id="PR00420">
    <property type="entry name" value="RNGMNOXGNASE"/>
</dbReference>
<dbReference type="Gene3D" id="3.50.50.60">
    <property type="entry name" value="FAD/NAD(P)-binding domain"/>
    <property type="match status" value="1"/>
</dbReference>